<dbReference type="InterPro" id="IPR016160">
    <property type="entry name" value="Ald_DH_CS_CYS"/>
</dbReference>
<dbReference type="SUPFAM" id="SSF53720">
    <property type="entry name" value="ALDH-like"/>
    <property type="match status" value="1"/>
</dbReference>
<evidence type="ECO:0000313" key="5">
    <source>
        <dbReference type="EMBL" id="GGB80083.1"/>
    </source>
</evidence>
<dbReference type="InterPro" id="IPR016162">
    <property type="entry name" value="Ald_DH_N"/>
</dbReference>
<proteinExistence type="inferred from homology"/>
<keyword evidence="1 3" id="KW-0560">Oxidoreductase</keyword>
<dbReference type="PROSITE" id="PS00687">
    <property type="entry name" value="ALDEHYDE_DEHYDR_GLU"/>
    <property type="match status" value="1"/>
</dbReference>
<dbReference type="RefSeq" id="WP_188745265.1">
    <property type="nucleotide sequence ID" value="NZ_BMIJ01000001.1"/>
</dbReference>
<evidence type="ECO:0000259" key="4">
    <source>
        <dbReference type="Pfam" id="PF00171"/>
    </source>
</evidence>
<comment type="similarity">
    <text evidence="3">Belongs to the aldehyde dehydrogenase family.</text>
</comment>
<feature type="domain" description="Aldehyde dehydrogenase" evidence="4">
    <location>
        <begin position="16"/>
        <end position="468"/>
    </location>
</feature>
<dbReference type="InterPro" id="IPR016163">
    <property type="entry name" value="Ald_DH_C"/>
</dbReference>
<dbReference type="Gene3D" id="3.40.605.10">
    <property type="entry name" value="Aldehyde Dehydrogenase, Chain A, domain 1"/>
    <property type="match status" value="1"/>
</dbReference>
<evidence type="ECO:0000256" key="2">
    <source>
        <dbReference type="PROSITE-ProRule" id="PRU10007"/>
    </source>
</evidence>
<dbReference type="CDD" id="cd07106">
    <property type="entry name" value="ALDH_AldA-AAD23400"/>
    <property type="match status" value="1"/>
</dbReference>
<dbReference type="InterPro" id="IPR029510">
    <property type="entry name" value="Ald_DH_CS_GLU"/>
</dbReference>
<evidence type="ECO:0000256" key="1">
    <source>
        <dbReference type="ARBA" id="ARBA00023002"/>
    </source>
</evidence>
<reference evidence="6" key="1">
    <citation type="journal article" date="2019" name="Int. J. Syst. Evol. Microbiol.">
        <title>The Global Catalogue of Microorganisms (GCM) 10K type strain sequencing project: providing services to taxonomists for standard genome sequencing and annotation.</title>
        <authorList>
            <consortium name="The Broad Institute Genomics Platform"/>
            <consortium name="The Broad Institute Genome Sequencing Center for Infectious Disease"/>
            <person name="Wu L."/>
            <person name="Ma J."/>
        </authorList>
    </citation>
    <scope>NUCLEOTIDE SEQUENCE [LARGE SCALE GENOMIC DNA]</scope>
    <source>
        <strain evidence="6">CGMCC 1.15341</strain>
    </source>
</reference>
<name>A0ABQ1K0E1_9GAMM</name>
<feature type="active site" evidence="2">
    <location>
        <position position="246"/>
    </location>
</feature>
<dbReference type="Gene3D" id="3.40.309.10">
    <property type="entry name" value="Aldehyde Dehydrogenase, Chain A, domain 2"/>
    <property type="match status" value="1"/>
</dbReference>
<organism evidence="5 6">
    <name type="scientific">Marinobacterium zhoushanense</name>
    <dbReference type="NCBI Taxonomy" id="1679163"/>
    <lineage>
        <taxon>Bacteria</taxon>
        <taxon>Pseudomonadati</taxon>
        <taxon>Pseudomonadota</taxon>
        <taxon>Gammaproteobacteria</taxon>
        <taxon>Oceanospirillales</taxon>
        <taxon>Oceanospirillaceae</taxon>
        <taxon>Marinobacterium</taxon>
    </lineage>
</organism>
<dbReference type="PANTHER" id="PTHR11699">
    <property type="entry name" value="ALDEHYDE DEHYDROGENASE-RELATED"/>
    <property type="match status" value="1"/>
</dbReference>
<gene>
    <name evidence="5" type="ORF">GCM10011352_02230</name>
</gene>
<sequence length="474" mass="50036">MNHYPMTINGEAVDSSDRLEVINPATGQVFATCALANEAHVQQAVAAAKTAFKTWGVRPDSERKALIHQVAACIEENSEELIKLITLETGKPVAGLGGVGATMEVMGSAGWSHVTADIDLAEEVIQDDETAYVAVTRKPLGVVASVTPWNWPLLIAIWHVISAIRVGNTVVIKPSENTPLATARFVELANTVLPPGVLNIVVGRGDVGQALASSDSVQKIVFTGSTHTGKRIMASAAASLKRMVLELGGNDAAIVLPDADLDKLAAEIFAAAFHNNGQTCACLKRLYVHESLYDDLCRRLAVLAKQVKVGNGFEDGTELGPLQNEAQLKVVEDLVARSREEGGQILAGGERLPGDGFFFQPTIVAGLSNGNALVDSEQFGPVLPVIQYATVDEAVRMANDSPNGLGGSVWGSDVGAAESVARQLECGTVWINGHGGIQPDAPFGGIKESGFGVEFGRYGLEECTSIQTLKIHRG</sequence>
<keyword evidence="6" id="KW-1185">Reference proteome</keyword>
<accession>A0ABQ1K0E1</accession>
<dbReference type="EMBL" id="BMIJ01000001">
    <property type="protein sequence ID" value="GGB80083.1"/>
    <property type="molecule type" value="Genomic_DNA"/>
</dbReference>
<dbReference type="InterPro" id="IPR044086">
    <property type="entry name" value="LUC3-like"/>
</dbReference>
<dbReference type="Proteomes" id="UP000629025">
    <property type="component" value="Unassembled WGS sequence"/>
</dbReference>
<dbReference type="InterPro" id="IPR016161">
    <property type="entry name" value="Ald_DH/histidinol_DH"/>
</dbReference>
<evidence type="ECO:0000256" key="3">
    <source>
        <dbReference type="RuleBase" id="RU003345"/>
    </source>
</evidence>
<protein>
    <submittedName>
        <fullName evidence="5">Aldehyde dehydrogenase</fullName>
    </submittedName>
</protein>
<dbReference type="PROSITE" id="PS00070">
    <property type="entry name" value="ALDEHYDE_DEHYDR_CYS"/>
    <property type="match status" value="1"/>
</dbReference>
<dbReference type="InterPro" id="IPR015590">
    <property type="entry name" value="Aldehyde_DH_dom"/>
</dbReference>
<dbReference type="Pfam" id="PF00171">
    <property type="entry name" value="Aldedh"/>
    <property type="match status" value="1"/>
</dbReference>
<evidence type="ECO:0000313" key="6">
    <source>
        <dbReference type="Proteomes" id="UP000629025"/>
    </source>
</evidence>
<comment type="caution">
    <text evidence="5">The sequence shown here is derived from an EMBL/GenBank/DDBJ whole genome shotgun (WGS) entry which is preliminary data.</text>
</comment>